<organism evidence="2 3">
    <name type="scientific">Postia placenta MAD-698-R-SB12</name>
    <dbReference type="NCBI Taxonomy" id="670580"/>
    <lineage>
        <taxon>Eukaryota</taxon>
        <taxon>Fungi</taxon>
        <taxon>Dikarya</taxon>
        <taxon>Basidiomycota</taxon>
        <taxon>Agaricomycotina</taxon>
        <taxon>Agaricomycetes</taxon>
        <taxon>Polyporales</taxon>
        <taxon>Adustoporiaceae</taxon>
        <taxon>Rhodonia</taxon>
    </lineage>
</organism>
<protein>
    <submittedName>
        <fullName evidence="2">Uncharacterized protein</fullName>
    </submittedName>
</protein>
<reference evidence="2 3" key="1">
    <citation type="submission" date="2017-04" db="EMBL/GenBank/DDBJ databases">
        <title>Genome Sequence of the Model Brown-Rot Fungus Postia placenta SB12.</title>
        <authorList>
            <consortium name="DOE Joint Genome Institute"/>
            <person name="Gaskell J."/>
            <person name="Kersten P."/>
            <person name="Larrondo L.F."/>
            <person name="Canessa P."/>
            <person name="Martinez D."/>
            <person name="Hibbett D."/>
            <person name="Schmoll M."/>
            <person name="Kubicek C.P."/>
            <person name="Martinez A.T."/>
            <person name="Yadav J."/>
            <person name="Master E."/>
            <person name="Magnuson J.K."/>
            <person name="James T."/>
            <person name="Yaver D."/>
            <person name="Berka R."/>
            <person name="Labutti K."/>
            <person name="Lipzen A."/>
            <person name="Aerts A."/>
            <person name="Barry K."/>
            <person name="Henrissat B."/>
            <person name="Blanchette R."/>
            <person name="Grigoriev I."/>
            <person name="Cullen D."/>
        </authorList>
    </citation>
    <scope>NUCLEOTIDE SEQUENCE [LARGE SCALE GENOMIC DNA]</scope>
    <source>
        <strain evidence="2 3">MAD-698-R-SB12</strain>
    </source>
</reference>
<evidence type="ECO:0000313" key="2">
    <source>
        <dbReference type="EMBL" id="OSX61618.1"/>
    </source>
</evidence>
<sequence length="360" mass="39528">MIVEKRIALPDDDTPTDAPPAHKERPQSWRWFSFGLRSRVAKQVRVTVLGILRDLVKQPDISSSASAILESCADACRMNNLSISTLLQEPSVEGHTPLYWAIIKRAPGSPVEPEDPSSPDLLESFLSIATPFTETTISDIRLACLNNADHALYQRLRRSPAFSPLSGAEEVLLGGVRPVDEINVLNVEEDDCAFVVDFRIPLFQKRLRVSKQLNLEFIAKDRLWSLKFLIAAAENSNIRPIAETGTWLVTLALLEHSAPTAVDSNLIIKDATIPASPSPSSPSVLSRQTKGKPTITLRMKTGTTHLAPDHRDNVISTSFKDSLMAESLQYNASPYVAADGSLTARLEARLGRPDGECIIC</sequence>
<proteinExistence type="predicted"/>
<accession>A0A1X6MZ25</accession>
<evidence type="ECO:0000313" key="3">
    <source>
        <dbReference type="Proteomes" id="UP000194127"/>
    </source>
</evidence>
<dbReference type="OrthoDB" id="2959034at2759"/>
<dbReference type="GeneID" id="36324107"/>
<dbReference type="RefSeq" id="XP_024338412.1">
    <property type="nucleotide sequence ID" value="XM_024479157.1"/>
</dbReference>
<dbReference type="AlphaFoldDB" id="A0A1X6MZ25"/>
<dbReference type="Proteomes" id="UP000194127">
    <property type="component" value="Unassembled WGS sequence"/>
</dbReference>
<gene>
    <name evidence="2" type="ORF">POSPLADRAFT_1046917</name>
</gene>
<feature type="region of interest" description="Disordered" evidence="1">
    <location>
        <begin position="273"/>
        <end position="292"/>
    </location>
</feature>
<keyword evidence="3" id="KW-1185">Reference proteome</keyword>
<name>A0A1X6MZ25_9APHY</name>
<dbReference type="EMBL" id="KZ110598">
    <property type="protein sequence ID" value="OSX61618.1"/>
    <property type="molecule type" value="Genomic_DNA"/>
</dbReference>
<evidence type="ECO:0000256" key="1">
    <source>
        <dbReference type="SAM" id="MobiDB-lite"/>
    </source>
</evidence>
<feature type="region of interest" description="Disordered" evidence="1">
    <location>
        <begin position="1"/>
        <end position="24"/>
    </location>
</feature>